<dbReference type="Proteomes" id="UP000281813">
    <property type="component" value="Unassembled WGS sequence"/>
</dbReference>
<sequence length="49" mass="5716">MSTLGVIFISIIIFVLVFILCVVQIKKGYAYKHTIDTLPMEEEKTRRKE</sequence>
<dbReference type="EMBL" id="RBZO01000007">
    <property type="protein sequence ID" value="RKQ16895.1"/>
    <property type="molecule type" value="Genomic_DNA"/>
</dbReference>
<proteinExistence type="predicted"/>
<keyword evidence="1" id="KW-1133">Transmembrane helix</keyword>
<dbReference type="InterPro" id="IPR047753">
    <property type="entry name" value="YtzI-like"/>
</dbReference>
<dbReference type="NCBIfam" id="NF033232">
    <property type="entry name" value="small_YtzI"/>
    <property type="match status" value="1"/>
</dbReference>
<keyword evidence="1" id="KW-0472">Membrane</keyword>
<dbReference type="AlphaFoldDB" id="A0A494Z4I4"/>
<keyword evidence="1" id="KW-0812">Transmembrane</keyword>
<feature type="transmembrane region" description="Helical" evidence="1">
    <location>
        <begin position="6"/>
        <end position="25"/>
    </location>
</feature>
<gene>
    <name evidence="2" type="primary">ytzI</name>
    <name evidence="2" type="ORF">D8M05_06500</name>
</gene>
<evidence type="ECO:0000256" key="1">
    <source>
        <dbReference type="SAM" id="Phobius"/>
    </source>
</evidence>
<comment type="caution">
    <text evidence="2">The sequence shown here is derived from an EMBL/GenBank/DDBJ whole genome shotgun (WGS) entry which is preliminary data.</text>
</comment>
<evidence type="ECO:0000313" key="3">
    <source>
        <dbReference type="Proteomes" id="UP000281813"/>
    </source>
</evidence>
<accession>A0A494Z4I4</accession>
<evidence type="ECO:0000313" key="2">
    <source>
        <dbReference type="EMBL" id="RKQ16895.1"/>
    </source>
</evidence>
<reference evidence="2 3" key="1">
    <citation type="journal article" date="2015" name="Antonie Van Leeuwenhoek">
        <title>Oceanobacillus bengalensis sp. nov., a bacterium isolated from seawater of the Bay of Bengal.</title>
        <authorList>
            <person name="Yongchang O."/>
            <person name="Xiang W."/>
            <person name="Wang G."/>
        </authorList>
    </citation>
    <scope>NUCLEOTIDE SEQUENCE [LARGE SCALE GENOMIC DNA]</scope>
    <source>
        <strain evidence="2 3">MCCC 1K00260</strain>
    </source>
</reference>
<name>A0A494Z4I4_9BACI</name>
<keyword evidence="3" id="KW-1185">Reference proteome</keyword>
<protein>
    <submittedName>
        <fullName evidence="2">YtzI protein</fullName>
    </submittedName>
</protein>
<organism evidence="2 3">
    <name type="scientific">Oceanobacillus bengalensis</name>
    <dbReference type="NCBI Taxonomy" id="1435466"/>
    <lineage>
        <taxon>Bacteria</taxon>
        <taxon>Bacillati</taxon>
        <taxon>Bacillota</taxon>
        <taxon>Bacilli</taxon>
        <taxon>Bacillales</taxon>
        <taxon>Bacillaceae</taxon>
        <taxon>Oceanobacillus</taxon>
    </lineage>
</organism>